<protein>
    <submittedName>
        <fullName evidence="1">Uncharacterized protein</fullName>
    </submittedName>
</protein>
<sequence length="147" mass="16380">MRLRNVPVQDQERELPKIMAETYSSTGRYNLDGPGMEAEDTPFDMNERVTVLQDLQEFCDNNTFANTASSGIRDVPVTSTGWIPKLGDLVREKNAVKKEFGRAPVPCLGIHGTRIVILPPLPGSKENRFFSIDNVNLHHVADSAQQT</sequence>
<dbReference type="Proteomes" id="UP001066276">
    <property type="component" value="Chromosome 10"/>
</dbReference>
<organism evidence="1 2">
    <name type="scientific">Pleurodeles waltl</name>
    <name type="common">Iberian ribbed newt</name>
    <dbReference type="NCBI Taxonomy" id="8319"/>
    <lineage>
        <taxon>Eukaryota</taxon>
        <taxon>Metazoa</taxon>
        <taxon>Chordata</taxon>
        <taxon>Craniata</taxon>
        <taxon>Vertebrata</taxon>
        <taxon>Euteleostomi</taxon>
        <taxon>Amphibia</taxon>
        <taxon>Batrachia</taxon>
        <taxon>Caudata</taxon>
        <taxon>Salamandroidea</taxon>
        <taxon>Salamandridae</taxon>
        <taxon>Pleurodelinae</taxon>
        <taxon>Pleurodeles</taxon>
    </lineage>
</organism>
<dbReference type="EMBL" id="JANPWB010000014">
    <property type="protein sequence ID" value="KAJ1097012.1"/>
    <property type="molecule type" value="Genomic_DNA"/>
</dbReference>
<reference evidence="1" key="1">
    <citation type="journal article" date="2022" name="bioRxiv">
        <title>Sequencing and chromosome-scale assembly of the giantPleurodeles waltlgenome.</title>
        <authorList>
            <person name="Brown T."/>
            <person name="Elewa A."/>
            <person name="Iarovenko S."/>
            <person name="Subramanian E."/>
            <person name="Araus A.J."/>
            <person name="Petzold A."/>
            <person name="Susuki M."/>
            <person name="Suzuki K.-i.T."/>
            <person name="Hayashi T."/>
            <person name="Toyoda A."/>
            <person name="Oliveira C."/>
            <person name="Osipova E."/>
            <person name="Leigh N.D."/>
            <person name="Simon A."/>
            <person name="Yun M.H."/>
        </authorList>
    </citation>
    <scope>NUCLEOTIDE SEQUENCE</scope>
    <source>
        <strain evidence="1">20211129_DDA</strain>
        <tissue evidence="1">Liver</tissue>
    </source>
</reference>
<name>A0AAV7M0L6_PLEWA</name>
<dbReference type="AlphaFoldDB" id="A0AAV7M0L6"/>
<gene>
    <name evidence="1" type="ORF">NDU88_002141</name>
</gene>
<evidence type="ECO:0000313" key="2">
    <source>
        <dbReference type="Proteomes" id="UP001066276"/>
    </source>
</evidence>
<accession>A0AAV7M0L6</accession>
<keyword evidence="2" id="KW-1185">Reference proteome</keyword>
<proteinExistence type="predicted"/>
<evidence type="ECO:0000313" key="1">
    <source>
        <dbReference type="EMBL" id="KAJ1097012.1"/>
    </source>
</evidence>
<comment type="caution">
    <text evidence="1">The sequence shown here is derived from an EMBL/GenBank/DDBJ whole genome shotgun (WGS) entry which is preliminary data.</text>
</comment>